<organism evidence="1 2">
    <name type="scientific">Allacma fusca</name>
    <dbReference type="NCBI Taxonomy" id="39272"/>
    <lineage>
        <taxon>Eukaryota</taxon>
        <taxon>Metazoa</taxon>
        <taxon>Ecdysozoa</taxon>
        <taxon>Arthropoda</taxon>
        <taxon>Hexapoda</taxon>
        <taxon>Collembola</taxon>
        <taxon>Symphypleona</taxon>
        <taxon>Sminthuridae</taxon>
        <taxon>Allacma</taxon>
    </lineage>
</organism>
<reference evidence="1" key="1">
    <citation type="submission" date="2021-06" db="EMBL/GenBank/DDBJ databases">
        <authorList>
            <person name="Hodson N. C."/>
            <person name="Mongue J. A."/>
            <person name="Jaron S. K."/>
        </authorList>
    </citation>
    <scope>NUCLEOTIDE SEQUENCE</scope>
</reference>
<evidence type="ECO:0000313" key="1">
    <source>
        <dbReference type="EMBL" id="CAG7825238.1"/>
    </source>
</evidence>
<name>A0A8J2PLS7_9HEXA</name>
<accession>A0A8J2PLS7</accession>
<proteinExistence type="predicted"/>
<gene>
    <name evidence="1" type="ORF">AFUS01_LOCUS35361</name>
</gene>
<dbReference type="EMBL" id="CAJVCH010535536">
    <property type="protein sequence ID" value="CAG7825238.1"/>
    <property type="molecule type" value="Genomic_DNA"/>
</dbReference>
<protein>
    <submittedName>
        <fullName evidence="1">Uncharacterized protein</fullName>
    </submittedName>
</protein>
<dbReference type="AlphaFoldDB" id="A0A8J2PLS7"/>
<evidence type="ECO:0000313" key="2">
    <source>
        <dbReference type="Proteomes" id="UP000708208"/>
    </source>
</evidence>
<feature type="non-terminal residue" evidence="1">
    <location>
        <position position="1"/>
    </location>
</feature>
<dbReference type="Proteomes" id="UP000708208">
    <property type="component" value="Unassembled WGS sequence"/>
</dbReference>
<comment type="caution">
    <text evidence="1">The sequence shown here is derived from an EMBL/GenBank/DDBJ whole genome shotgun (WGS) entry which is preliminary data.</text>
</comment>
<sequence>MLWSNLWNVKKKKANLRVIRATRKHDCYHSATLEQINSNIAEWL</sequence>
<keyword evidence="2" id="KW-1185">Reference proteome</keyword>